<dbReference type="InterPro" id="IPR045600">
    <property type="entry name" value="RelA/SpoT_AH_RIS"/>
</dbReference>
<dbReference type="SUPFAM" id="SSF81301">
    <property type="entry name" value="Nucleotidyltransferase"/>
    <property type="match status" value="1"/>
</dbReference>
<evidence type="ECO:0000256" key="1">
    <source>
        <dbReference type="ARBA" id="ARBA00004976"/>
    </source>
</evidence>
<dbReference type="InterPro" id="IPR004811">
    <property type="entry name" value="RelA/Spo_fam"/>
</dbReference>
<comment type="similarity">
    <text evidence="5">Belongs to the relA/spoT family.</text>
</comment>
<dbReference type="SMART" id="SM00954">
    <property type="entry name" value="RelA_SpoT"/>
    <property type="match status" value="1"/>
</dbReference>
<feature type="domain" description="HD" evidence="7">
    <location>
        <begin position="50"/>
        <end position="149"/>
    </location>
</feature>
<dbReference type="Proteomes" id="UP001321804">
    <property type="component" value="Chromosome"/>
</dbReference>
<dbReference type="FunFam" id="3.30.460.10:FF:000001">
    <property type="entry name" value="GTP pyrophosphokinase RelA"/>
    <property type="match status" value="1"/>
</dbReference>
<dbReference type="InterPro" id="IPR002912">
    <property type="entry name" value="ACT_dom"/>
</dbReference>
<dbReference type="GO" id="GO:0015969">
    <property type="term" value="P:guanosine tetraphosphate metabolic process"/>
    <property type="evidence" value="ECO:0007669"/>
    <property type="project" value="InterPro"/>
</dbReference>
<keyword evidence="3" id="KW-0547">Nucleotide-binding</keyword>
<evidence type="ECO:0000259" key="8">
    <source>
        <dbReference type="PROSITE" id="PS51880"/>
    </source>
</evidence>
<feature type="domain" description="TGS" evidence="8">
    <location>
        <begin position="395"/>
        <end position="456"/>
    </location>
</feature>
<evidence type="ECO:0000313" key="10">
    <source>
        <dbReference type="Proteomes" id="UP001321804"/>
    </source>
</evidence>
<evidence type="ECO:0000256" key="5">
    <source>
        <dbReference type="RuleBase" id="RU003847"/>
    </source>
</evidence>
<feature type="domain" description="ACT" evidence="6">
    <location>
        <begin position="662"/>
        <end position="737"/>
    </location>
</feature>
<dbReference type="GO" id="GO:0005525">
    <property type="term" value="F:GTP binding"/>
    <property type="evidence" value="ECO:0007669"/>
    <property type="project" value="UniProtKB-KW"/>
</dbReference>
<evidence type="ECO:0000256" key="2">
    <source>
        <dbReference type="ARBA" id="ARBA00013251"/>
    </source>
</evidence>
<comment type="catalytic activity">
    <reaction evidence="4">
        <text>GTP + ATP = guanosine 3'-diphosphate 5'-triphosphate + AMP</text>
        <dbReference type="Rhea" id="RHEA:22088"/>
        <dbReference type="ChEBI" id="CHEBI:30616"/>
        <dbReference type="ChEBI" id="CHEBI:37565"/>
        <dbReference type="ChEBI" id="CHEBI:142410"/>
        <dbReference type="ChEBI" id="CHEBI:456215"/>
        <dbReference type="EC" id="2.7.6.5"/>
    </reaction>
</comment>
<dbReference type="AlphaFoldDB" id="A0AAU9D192"/>
<dbReference type="CDD" id="cd05399">
    <property type="entry name" value="NT_Rel-Spo_like"/>
    <property type="match status" value="1"/>
</dbReference>
<dbReference type="PROSITE" id="PS51671">
    <property type="entry name" value="ACT"/>
    <property type="match status" value="1"/>
</dbReference>
<dbReference type="FunFam" id="1.10.3210.10:FF:000001">
    <property type="entry name" value="GTP pyrophosphokinase RelA"/>
    <property type="match status" value="1"/>
</dbReference>
<dbReference type="PROSITE" id="PS51880">
    <property type="entry name" value="TGS"/>
    <property type="match status" value="1"/>
</dbReference>
<keyword evidence="10" id="KW-1185">Reference proteome</keyword>
<dbReference type="PANTHER" id="PTHR21262:SF31">
    <property type="entry name" value="GTP PYROPHOSPHOKINASE"/>
    <property type="match status" value="1"/>
</dbReference>
<dbReference type="GO" id="GO:0008728">
    <property type="term" value="F:GTP diphosphokinase activity"/>
    <property type="evidence" value="ECO:0007669"/>
    <property type="project" value="UniProtKB-EC"/>
</dbReference>
<dbReference type="CDD" id="cd04876">
    <property type="entry name" value="ACT_RelA-SpoT"/>
    <property type="match status" value="1"/>
</dbReference>
<dbReference type="CDD" id="cd00077">
    <property type="entry name" value="HDc"/>
    <property type="match status" value="1"/>
</dbReference>
<evidence type="ECO:0000259" key="6">
    <source>
        <dbReference type="PROSITE" id="PS51671"/>
    </source>
</evidence>
<dbReference type="Gene3D" id="3.10.20.30">
    <property type="match status" value="1"/>
</dbReference>
<dbReference type="InterPro" id="IPR007685">
    <property type="entry name" value="RelA_SpoT"/>
</dbReference>
<proteinExistence type="inferred from homology"/>
<evidence type="ECO:0000259" key="7">
    <source>
        <dbReference type="PROSITE" id="PS51831"/>
    </source>
</evidence>
<dbReference type="InterPro" id="IPR033655">
    <property type="entry name" value="TGS_RelA/SpoT"/>
</dbReference>
<dbReference type="InterPro" id="IPR043519">
    <property type="entry name" value="NT_sf"/>
</dbReference>
<dbReference type="InterPro" id="IPR012676">
    <property type="entry name" value="TGS-like"/>
</dbReference>
<dbReference type="EMBL" id="AP026801">
    <property type="protein sequence ID" value="BDR56045.1"/>
    <property type="molecule type" value="Genomic_DNA"/>
</dbReference>
<evidence type="ECO:0000313" key="9">
    <source>
        <dbReference type="EMBL" id="BDR56045.1"/>
    </source>
</evidence>
<dbReference type="InterPro" id="IPR012675">
    <property type="entry name" value="Beta-grasp_dom_sf"/>
</dbReference>
<dbReference type="Gene3D" id="1.10.3210.10">
    <property type="entry name" value="Hypothetical protein af1432"/>
    <property type="match status" value="1"/>
</dbReference>
<dbReference type="RefSeq" id="WP_317697889.1">
    <property type="nucleotide sequence ID" value="NZ_AP026801.1"/>
</dbReference>
<sequence length="737" mass="83782">MVKTKNFTIDDVIEMCRSYMNEEHVAIVKKAYDFAEYVHRDQRRKSGEEYIIHPIQVAGILAELKMDPDTVSSGFLHDVVEDTGVTVGDVEVLFGSDIAYIVDGLTKLSKVKYVAHKDELAENHRKMLLAMAKDLRIIMVKLADRLHNMRTLDYLAPDRQQAISNETLEIFAPLADRLGISAIKWELEDLSFLYLKPKEYHKIANLMDTKRGEREGYINEAIEAVNKSLADLHLDYEIYGRPKHIYSIYKKMVTKNKQFDELYDLLALRVITQNVQDCYAVLGAVHTEWRPIPGRFKDYIASPKKNLYQSLHTTVIGPGGKPLEIQIRTEQMHQIAEFGVAAHWAYKEGETDQVKIDATGKKLDLFREILEIQSESEDVDANDFMATVKGDLFSDRVYVFTPMGDVYDLPKGSVPLDFAYLVHTEVGNHAIGAKRNGKIITLDTPLENGDILEIMTATQAKPSHDWLDFVKTNRARNKIRRYFKNQEKEEDVEHGRQLLEEYLIDKKFDPKEFMSKEALAKVGDKFKGFGPGEILAAIGYGELSPQSVGNRLTEDYRKKLAKEKQDQDLAEMLSSNNIPEKKSSIDDNTGIYIEGIDNLLVHLAHCCMPVPGDPIVGYVTQGRGVTVHRADCPNVKNNNAQQRLIEVFWGNPDNRNVLYSTDIEIYAYNREGVLKDIVQELSILAKGLGNISAKISSDDKTATIETTVKIYNHDSLRRIMESLKKVPDVYDVKRANK</sequence>
<name>A0AAU9D192_9LACO</name>
<evidence type="ECO:0000256" key="3">
    <source>
        <dbReference type="ARBA" id="ARBA00023134"/>
    </source>
</evidence>
<accession>A0AAU9D192</accession>
<dbReference type="Gene3D" id="3.30.70.260">
    <property type="match status" value="1"/>
</dbReference>
<dbReference type="InterPro" id="IPR045865">
    <property type="entry name" value="ACT-like_dom_sf"/>
</dbReference>
<comment type="function">
    <text evidence="5">In eubacteria ppGpp (guanosine 3'-diphosphate 5'-diphosphate) is a mediator of the stringent response that coordinates a variety of cellular activities in response to changes in nutritional abundance.</text>
</comment>
<dbReference type="PANTHER" id="PTHR21262">
    <property type="entry name" value="GUANOSINE-3',5'-BIS DIPHOSPHATE 3'-PYROPHOSPHOHYDROLASE"/>
    <property type="match status" value="1"/>
</dbReference>
<dbReference type="Gene3D" id="3.30.460.10">
    <property type="entry name" value="Beta Polymerase, domain 2"/>
    <property type="match status" value="1"/>
</dbReference>
<dbReference type="InterPro" id="IPR003607">
    <property type="entry name" value="HD/PDEase_dom"/>
</dbReference>
<dbReference type="GO" id="GO:0005886">
    <property type="term" value="C:plasma membrane"/>
    <property type="evidence" value="ECO:0007669"/>
    <property type="project" value="TreeGrafter"/>
</dbReference>
<dbReference type="SUPFAM" id="SSF81271">
    <property type="entry name" value="TGS-like"/>
    <property type="match status" value="1"/>
</dbReference>
<protein>
    <recommendedName>
        <fullName evidence="2">GTP diphosphokinase</fullName>
        <ecNumber evidence="2">2.7.6.5</ecNumber>
    </recommendedName>
</protein>
<dbReference type="FunFam" id="3.10.20.30:FF:000002">
    <property type="entry name" value="GTP pyrophosphokinase (RelA/SpoT)"/>
    <property type="match status" value="1"/>
</dbReference>
<organism evidence="9 10">
    <name type="scientific">Xylocopilactobacillus apis</name>
    <dbReference type="NCBI Taxonomy" id="2932183"/>
    <lineage>
        <taxon>Bacteria</taxon>
        <taxon>Bacillati</taxon>
        <taxon>Bacillota</taxon>
        <taxon>Bacilli</taxon>
        <taxon>Lactobacillales</taxon>
        <taxon>Lactobacillaceae</taxon>
        <taxon>Xylocopilactobacillus</taxon>
    </lineage>
</organism>
<dbReference type="SUPFAM" id="SSF55021">
    <property type="entry name" value="ACT-like"/>
    <property type="match status" value="1"/>
</dbReference>
<keyword evidence="3" id="KW-0342">GTP-binding</keyword>
<dbReference type="EC" id="2.7.6.5" evidence="2"/>
<gene>
    <name evidence="9" type="ORF">KIMC2_06070</name>
</gene>
<dbReference type="SUPFAM" id="SSF109604">
    <property type="entry name" value="HD-domain/PDEase-like"/>
    <property type="match status" value="1"/>
</dbReference>
<dbReference type="Pfam" id="PF13291">
    <property type="entry name" value="ACT_4"/>
    <property type="match status" value="1"/>
</dbReference>
<dbReference type="NCBIfam" id="TIGR00691">
    <property type="entry name" value="spoT_relA"/>
    <property type="match status" value="1"/>
</dbReference>
<dbReference type="Pfam" id="PF04607">
    <property type="entry name" value="RelA_SpoT"/>
    <property type="match status" value="1"/>
</dbReference>
<dbReference type="SMART" id="SM00471">
    <property type="entry name" value="HDc"/>
    <property type="match status" value="1"/>
</dbReference>
<reference evidence="9 10" key="1">
    <citation type="journal article" date="2023" name="Microbiol. Spectr.">
        <title>Symbiosis of Carpenter Bees with Uncharacterized Lactic Acid Bacteria Showing NAD Auxotrophy.</title>
        <authorList>
            <person name="Kawasaki S."/>
            <person name="Ozawa K."/>
            <person name="Mori T."/>
            <person name="Yamamoto A."/>
            <person name="Ito M."/>
            <person name="Ohkuma M."/>
            <person name="Sakamoto M."/>
            <person name="Matsutani M."/>
        </authorList>
    </citation>
    <scope>NUCLEOTIDE SEQUENCE [LARGE SCALE GENOMIC DNA]</scope>
    <source>
        <strain evidence="9 10">KimC2</strain>
    </source>
</reference>
<dbReference type="Pfam" id="PF19296">
    <property type="entry name" value="RelA_AH_RIS"/>
    <property type="match status" value="1"/>
</dbReference>
<dbReference type="InterPro" id="IPR004095">
    <property type="entry name" value="TGS"/>
</dbReference>
<dbReference type="KEGG" id="xak:KIMC2_06070"/>
<dbReference type="Pfam" id="PF13328">
    <property type="entry name" value="HD_4"/>
    <property type="match status" value="1"/>
</dbReference>
<dbReference type="Pfam" id="PF02824">
    <property type="entry name" value="TGS"/>
    <property type="match status" value="1"/>
</dbReference>
<dbReference type="CDD" id="cd01668">
    <property type="entry name" value="TGS_RSH"/>
    <property type="match status" value="1"/>
</dbReference>
<dbReference type="InterPro" id="IPR006674">
    <property type="entry name" value="HD_domain"/>
</dbReference>
<comment type="pathway">
    <text evidence="1">Purine metabolism; ppGpp biosynthesis; ppGpp from GTP: step 1/2.</text>
</comment>
<evidence type="ECO:0000256" key="4">
    <source>
        <dbReference type="ARBA" id="ARBA00048244"/>
    </source>
</evidence>
<dbReference type="PROSITE" id="PS51831">
    <property type="entry name" value="HD"/>
    <property type="match status" value="1"/>
</dbReference>